<sequence>MNGLIDGSGSSPSIVDPRAGLLDLRSAPISFGYYAENASDAQTITEFHNRGRHRRIGWWNQHRRLRAMVGLGLAANIGFLPAVQDALLTALQHL</sequence>
<comment type="caution">
    <text evidence="1">The sequence shown here is derived from an EMBL/GenBank/DDBJ whole genome shotgun (WGS) entry which is preliminary data.</text>
</comment>
<name>A0A370HKE8_9NOCA</name>
<dbReference type="Proteomes" id="UP000254869">
    <property type="component" value="Unassembled WGS sequence"/>
</dbReference>
<reference evidence="1 2" key="1">
    <citation type="submission" date="2018-07" db="EMBL/GenBank/DDBJ databases">
        <title>Genomic Encyclopedia of Type Strains, Phase IV (KMG-IV): sequencing the most valuable type-strain genomes for metagenomic binning, comparative biology and taxonomic classification.</title>
        <authorList>
            <person name="Goeker M."/>
        </authorList>
    </citation>
    <scope>NUCLEOTIDE SEQUENCE [LARGE SCALE GENOMIC DNA]</scope>
    <source>
        <strain evidence="1 2">DSM 44290</strain>
    </source>
</reference>
<evidence type="ECO:0000313" key="2">
    <source>
        <dbReference type="Proteomes" id="UP000254869"/>
    </source>
</evidence>
<dbReference type="EMBL" id="QQBC01000019">
    <property type="protein sequence ID" value="RDI59083.1"/>
    <property type="molecule type" value="Genomic_DNA"/>
</dbReference>
<accession>A0A370HKE8</accession>
<proteinExistence type="predicted"/>
<gene>
    <name evidence="1" type="ORF">DFR76_11944</name>
</gene>
<protein>
    <submittedName>
        <fullName evidence="1">Uncharacterized protein</fullName>
    </submittedName>
</protein>
<evidence type="ECO:0000313" key="1">
    <source>
        <dbReference type="EMBL" id="RDI59083.1"/>
    </source>
</evidence>
<keyword evidence="2" id="KW-1185">Reference proteome</keyword>
<dbReference type="RefSeq" id="WP_068002087.1">
    <property type="nucleotide sequence ID" value="NZ_QQBC01000019.1"/>
</dbReference>
<dbReference type="AlphaFoldDB" id="A0A370HKE8"/>
<organism evidence="1 2">
    <name type="scientific">Nocardia pseudobrasiliensis</name>
    <dbReference type="NCBI Taxonomy" id="45979"/>
    <lineage>
        <taxon>Bacteria</taxon>
        <taxon>Bacillati</taxon>
        <taxon>Actinomycetota</taxon>
        <taxon>Actinomycetes</taxon>
        <taxon>Mycobacteriales</taxon>
        <taxon>Nocardiaceae</taxon>
        <taxon>Nocardia</taxon>
    </lineage>
</organism>